<dbReference type="Proteomes" id="UP001165378">
    <property type="component" value="Unassembled WGS sequence"/>
</dbReference>
<sequence>MTATPPAEKALSRRLRRNIFAWLWRIVVAYAVLFTMLDLLDSWAGEDPGLLELFGGLFLGTVLAMSVVQPLWWRFAGPWFGVPTHSLVQGMGGIRSVQYRGDLLVVRRSHAPWLRSVLPAPQAEGASRLRIWAAYALQLVVLVGVAAALVPALPGTWGFSTAKGFLIAAIVGYAFLPFRGASAVSSWVFFCLPFAKNHALAHITNSRAARTAERLLMQEGPDAARAALPIPDDRLPSDEVLAIEIELAAGDYKAALHLARSARLRHAEGLWFASLFAQQAVRAVAYAREAGQAIDAEFSDAYELADLAVAAVAHPIVAIYSDGTALSRMSTGDHKRAMKAIKNARKRTLRPIVAAHIECTAAVFDLLGGRPDQARQALDRARSLAPGLHRIDTVAQLLAPARTGLHSTTDPVLDMPA</sequence>
<evidence type="ECO:0000313" key="3">
    <source>
        <dbReference type="Proteomes" id="UP001165378"/>
    </source>
</evidence>
<dbReference type="AlphaFoldDB" id="A0AA41U3P8"/>
<protein>
    <submittedName>
        <fullName evidence="2">Uncharacterized protein</fullName>
    </submittedName>
</protein>
<keyword evidence="1" id="KW-0472">Membrane</keyword>
<name>A0AA41U3P8_9ACTN</name>
<feature type="transmembrane region" description="Helical" evidence="1">
    <location>
        <begin position="132"/>
        <end position="153"/>
    </location>
</feature>
<evidence type="ECO:0000313" key="2">
    <source>
        <dbReference type="EMBL" id="MCF2532963.1"/>
    </source>
</evidence>
<dbReference type="RefSeq" id="WP_235057734.1">
    <property type="nucleotide sequence ID" value="NZ_JAKFHA010000041.1"/>
</dbReference>
<feature type="transmembrane region" description="Helical" evidence="1">
    <location>
        <begin position="49"/>
        <end position="68"/>
    </location>
</feature>
<keyword evidence="1" id="KW-1133">Transmembrane helix</keyword>
<reference evidence="2" key="1">
    <citation type="submission" date="2022-01" db="EMBL/GenBank/DDBJ databases">
        <title>Genome-Based Taxonomic Classification of the Phylum Actinobacteria.</title>
        <authorList>
            <person name="Gao Y."/>
        </authorList>
    </citation>
    <scope>NUCLEOTIDE SEQUENCE</scope>
    <source>
        <strain evidence="2">KLBMP 8922</strain>
    </source>
</reference>
<evidence type="ECO:0000256" key="1">
    <source>
        <dbReference type="SAM" id="Phobius"/>
    </source>
</evidence>
<keyword evidence="1" id="KW-0812">Transmembrane</keyword>
<feature type="transmembrane region" description="Helical" evidence="1">
    <location>
        <begin position="165"/>
        <end position="190"/>
    </location>
</feature>
<comment type="caution">
    <text evidence="2">The sequence shown here is derived from an EMBL/GenBank/DDBJ whole genome shotgun (WGS) entry which is preliminary data.</text>
</comment>
<accession>A0AA41U3P8</accession>
<keyword evidence="3" id="KW-1185">Reference proteome</keyword>
<proteinExistence type="predicted"/>
<gene>
    <name evidence="2" type="ORF">LZ495_37920</name>
</gene>
<organism evidence="2 3">
    <name type="scientific">Yinghuangia soli</name>
    <dbReference type="NCBI Taxonomy" id="2908204"/>
    <lineage>
        <taxon>Bacteria</taxon>
        <taxon>Bacillati</taxon>
        <taxon>Actinomycetota</taxon>
        <taxon>Actinomycetes</taxon>
        <taxon>Kitasatosporales</taxon>
        <taxon>Streptomycetaceae</taxon>
        <taxon>Yinghuangia</taxon>
    </lineage>
</organism>
<dbReference type="EMBL" id="JAKFHA010000041">
    <property type="protein sequence ID" value="MCF2532963.1"/>
    <property type="molecule type" value="Genomic_DNA"/>
</dbReference>
<feature type="transmembrane region" description="Helical" evidence="1">
    <location>
        <begin position="19"/>
        <end position="37"/>
    </location>
</feature>